<dbReference type="OrthoDB" id="3622772at2"/>
<dbReference type="KEGG" id="xya:ET471_07990"/>
<protein>
    <recommendedName>
        <fullName evidence="1">Gp28/Gp37-like domain-containing protein</fullName>
    </recommendedName>
</protein>
<dbReference type="RefSeq" id="WP_129187491.1">
    <property type="nucleotide sequence ID" value="NZ_CP035493.1"/>
</dbReference>
<feature type="domain" description="Gp28/Gp37-like" evidence="1">
    <location>
        <begin position="4"/>
        <end position="360"/>
    </location>
</feature>
<evidence type="ECO:0000313" key="3">
    <source>
        <dbReference type="Proteomes" id="UP000292118"/>
    </source>
</evidence>
<sequence length="388" mass="41422">MALWEVWPRNADLTRTEDPVTGWDQLTLVERDSLPHTWTITAPTAEATAFLGGGGCILDRDGQQIVSGRLTGATGDLVTATLTFEGDKARYWDRLAWPVPTHALTSTPSNFGAAYDTRSGARETVLLAYLAANLGATALTSRRMTDVTLPASLGRGGSTQISARMDILGDLVTKLAENGGLILDLAHDESTGTPRLLATVTARTDRSADVVFGDPHSALATSFVSNLRWSIQRPEYTDAVLFAAGDQSARTAALFQDADAIADWAMHREGLVDYSISSNTTEITERATTALADAAPPVQVTFDADQNGDLTYRVDYQLGDALGFELPGGLDALILDNCLREATTTVTAAQAEQVRLTIGTPGAGATGTQSARILRAALRRITNLERTR</sequence>
<dbReference type="Proteomes" id="UP000292118">
    <property type="component" value="Chromosome"/>
</dbReference>
<accession>A0A4P6FH75</accession>
<reference evidence="2 3" key="1">
    <citation type="submission" date="2019-01" db="EMBL/GenBank/DDBJ databases">
        <title>Genome sequencing of strain FW10M-9.</title>
        <authorList>
            <person name="Heo J."/>
            <person name="Kim S.-J."/>
            <person name="Kim J.-S."/>
            <person name="Hong S.-B."/>
            <person name="Kwon S.-W."/>
        </authorList>
    </citation>
    <scope>NUCLEOTIDE SEQUENCE [LARGE SCALE GENOMIC DNA]</scope>
    <source>
        <strain evidence="2 3">FW10M-9</strain>
    </source>
</reference>
<proteinExistence type="predicted"/>
<gene>
    <name evidence="2" type="ORF">ET471_07990</name>
</gene>
<dbReference type="Pfam" id="PF14594">
    <property type="entry name" value="Sipho_Gp37"/>
    <property type="match status" value="1"/>
</dbReference>
<keyword evidence="3" id="KW-1185">Reference proteome</keyword>
<evidence type="ECO:0000313" key="2">
    <source>
        <dbReference type="EMBL" id="QAY69978.1"/>
    </source>
</evidence>
<evidence type="ECO:0000259" key="1">
    <source>
        <dbReference type="Pfam" id="PF14594"/>
    </source>
</evidence>
<dbReference type="EMBL" id="CP035493">
    <property type="protein sequence ID" value="QAY69978.1"/>
    <property type="molecule type" value="Genomic_DNA"/>
</dbReference>
<organism evidence="2 3">
    <name type="scientific">Xylanimonas protaetiae</name>
    <dbReference type="NCBI Taxonomy" id="2509457"/>
    <lineage>
        <taxon>Bacteria</taxon>
        <taxon>Bacillati</taxon>
        <taxon>Actinomycetota</taxon>
        <taxon>Actinomycetes</taxon>
        <taxon>Micrococcales</taxon>
        <taxon>Promicromonosporaceae</taxon>
        <taxon>Xylanimonas</taxon>
    </lineage>
</organism>
<dbReference type="InterPro" id="IPR029432">
    <property type="entry name" value="Gp28/Gp37-like_dom"/>
</dbReference>
<dbReference type="AlphaFoldDB" id="A0A4P6FH75"/>
<name>A0A4P6FH75_9MICO</name>